<dbReference type="GO" id="GO:0008076">
    <property type="term" value="C:voltage-gated potassium channel complex"/>
    <property type="evidence" value="ECO:0007669"/>
    <property type="project" value="InterPro"/>
</dbReference>
<dbReference type="SUPFAM" id="SSF81324">
    <property type="entry name" value="Voltage-gated potassium channels"/>
    <property type="match status" value="1"/>
</dbReference>
<dbReference type="InterPro" id="IPR005821">
    <property type="entry name" value="Ion_trans_dom"/>
</dbReference>
<dbReference type="Gene3D" id="1.20.120.350">
    <property type="entry name" value="Voltage-gated potassium channels. Chain C"/>
    <property type="match status" value="1"/>
</dbReference>
<dbReference type="PRINTS" id="PR01491">
    <property type="entry name" value="KVCHANNEL"/>
</dbReference>
<proteinExistence type="predicted"/>
<keyword evidence="9" id="KW-0406">Ion transport</keyword>
<feature type="transmembrane region" description="Helical" evidence="12">
    <location>
        <begin position="159"/>
        <end position="179"/>
    </location>
</feature>
<evidence type="ECO:0000313" key="15">
    <source>
        <dbReference type="Proteomes" id="UP000599024"/>
    </source>
</evidence>
<dbReference type="GO" id="GO:0001508">
    <property type="term" value="P:action potential"/>
    <property type="evidence" value="ECO:0007669"/>
    <property type="project" value="TreeGrafter"/>
</dbReference>
<evidence type="ECO:0000256" key="5">
    <source>
        <dbReference type="ARBA" id="ARBA00022826"/>
    </source>
</evidence>
<dbReference type="Gene3D" id="1.10.287.70">
    <property type="match status" value="1"/>
</dbReference>
<evidence type="ECO:0000256" key="7">
    <source>
        <dbReference type="ARBA" id="ARBA00022958"/>
    </source>
</evidence>
<keyword evidence="8 12" id="KW-1133">Transmembrane helix</keyword>
<dbReference type="EMBL" id="JACNLK010000037">
    <property type="protein sequence ID" value="MBC8208398.1"/>
    <property type="molecule type" value="Genomic_DNA"/>
</dbReference>
<comment type="caution">
    <text evidence="14">The sequence shown here is derived from an EMBL/GenBank/DDBJ whole genome shotgun (WGS) entry which is preliminary data.</text>
</comment>
<dbReference type="PRINTS" id="PR00169">
    <property type="entry name" value="KCHANNEL"/>
</dbReference>
<name>A0A8J6N666_9BACT</name>
<organism evidence="14 15">
    <name type="scientific">Candidatus Desulfatifera sulfidica</name>
    <dbReference type="NCBI Taxonomy" id="2841691"/>
    <lineage>
        <taxon>Bacteria</taxon>
        <taxon>Pseudomonadati</taxon>
        <taxon>Thermodesulfobacteriota</taxon>
        <taxon>Desulfobulbia</taxon>
        <taxon>Desulfobulbales</taxon>
        <taxon>Desulfobulbaceae</taxon>
        <taxon>Candidatus Desulfatifera</taxon>
    </lineage>
</organism>
<keyword evidence="5" id="KW-0631">Potassium channel</keyword>
<dbReference type="PANTHER" id="PTHR11537">
    <property type="entry name" value="VOLTAGE-GATED POTASSIUM CHANNEL"/>
    <property type="match status" value="1"/>
</dbReference>
<dbReference type="FunFam" id="1.10.287.70:FF:000028">
    <property type="entry name" value="potassium voltage-gated channel subfamily D member 3"/>
    <property type="match status" value="1"/>
</dbReference>
<evidence type="ECO:0000259" key="13">
    <source>
        <dbReference type="Pfam" id="PF00520"/>
    </source>
</evidence>
<dbReference type="InterPro" id="IPR003968">
    <property type="entry name" value="K_chnl_volt-dep_Kv"/>
</dbReference>
<comment type="subcellular location">
    <subcellularLocation>
        <location evidence="1">Membrane</location>
        <topology evidence="1">Multi-pass membrane protein</topology>
    </subcellularLocation>
</comment>
<keyword evidence="10 12" id="KW-0472">Membrane</keyword>
<dbReference type="InterPro" id="IPR028325">
    <property type="entry name" value="VG_K_chnl"/>
</dbReference>
<feature type="domain" description="Ion transport" evidence="13">
    <location>
        <begin position="24"/>
        <end position="244"/>
    </location>
</feature>
<evidence type="ECO:0000256" key="4">
    <source>
        <dbReference type="ARBA" id="ARBA00022692"/>
    </source>
</evidence>
<evidence type="ECO:0000256" key="11">
    <source>
        <dbReference type="ARBA" id="ARBA00023303"/>
    </source>
</evidence>
<accession>A0A8J6N666</accession>
<dbReference type="AlphaFoldDB" id="A0A8J6N666"/>
<keyword evidence="3" id="KW-0633">Potassium transport</keyword>
<dbReference type="GO" id="GO:0005249">
    <property type="term" value="F:voltage-gated potassium channel activity"/>
    <property type="evidence" value="ECO:0007669"/>
    <property type="project" value="InterPro"/>
</dbReference>
<dbReference type="PANTHER" id="PTHR11537:SF254">
    <property type="entry name" value="POTASSIUM VOLTAGE-GATED CHANNEL PROTEIN SHAB"/>
    <property type="match status" value="1"/>
</dbReference>
<sequence length="270" mass="30816">MTSSLKHRVYQLINPSEKGGRLGRLFDMFIILLIVLNILAVILSTMEHLHLRYKQAFDLFELFSVLIFTAEYLLRIWVCTCEERYQRSPLGRLRFMFTPMALIDLLAILPFYLPFFITADMRVLRALRLFRLFRVFKLARYTESLRHIRAVFVDKRGELGVVLMVVSTMLILSSSLMYLAENEAQPEVFSSIPAAMWWSVVTLTTVGYGDLYPITPFGKLLAAIIALLGVGIVALPAGIIASGFIREDMEESNAENKKHTCPHCGQDFKP</sequence>
<feature type="transmembrane region" description="Helical" evidence="12">
    <location>
        <begin position="220"/>
        <end position="245"/>
    </location>
</feature>
<feature type="transmembrane region" description="Helical" evidence="12">
    <location>
        <begin position="188"/>
        <end position="208"/>
    </location>
</feature>
<feature type="transmembrane region" description="Helical" evidence="12">
    <location>
        <begin position="95"/>
        <end position="117"/>
    </location>
</feature>
<keyword evidence="11" id="KW-0407">Ion channel</keyword>
<evidence type="ECO:0000256" key="8">
    <source>
        <dbReference type="ARBA" id="ARBA00022989"/>
    </source>
</evidence>
<dbReference type="InterPro" id="IPR027359">
    <property type="entry name" value="Volt_channel_dom_sf"/>
</dbReference>
<keyword evidence="7" id="KW-0630">Potassium</keyword>
<keyword evidence="2" id="KW-0813">Transport</keyword>
<gene>
    <name evidence="14" type="ORF">H8E79_04425</name>
</gene>
<evidence type="ECO:0000256" key="2">
    <source>
        <dbReference type="ARBA" id="ARBA00022448"/>
    </source>
</evidence>
<dbReference type="Proteomes" id="UP000599024">
    <property type="component" value="Unassembled WGS sequence"/>
</dbReference>
<evidence type="ECO:0000256" key="10">
    <source>
        <dbReference type="ARBA" id="ARBA00023136"/>
    </source>
</evidence>
<evidence type="ECO:0000256" key="9">
    <source>
        <dbReference type="ARBA" id="ARBA00023065"/>
    </source>
</evidence>
<feature type="transmembrane region" description="Helical" evidence="12">
    <location>
        <begin position="25"/>
        <end position="44"/>
    </location>
</feature>
<keyword evidence="6" id="KW-0851">Voltage-gated channel</keyword>
<dbReference type="Pfam" id="PF00520">
    <property type="entry name" value="Ion_trans"/>
    <property type="match status" value="1"/>
</dbReference>
<evidence type="ECO:0000256" key="12">
    <source>
        <dbReference type="SAM" id="Phobius"/>
    </source>
</evidence>
<evidence type="ECO:0000256" key="1">
    <source>
        <dbReference type="ARBA" id="ARBA00004141"/>
    </source>
</evidence>
<keyword evidence="4 12" id="KW-0812">Transmembrane</keyword>
<protein>
    <submittedName>
        <fullName evidence="14">Ion transporter</fullName>
    </submittedName>
</protein>
<reference evidence="14 15" key="1">
    <citation type="submission" date="2020-08" db="EMBL/GenBank/DDBJ databases">
        <title>Bridging the membrane lipid divide: bacteria of the FCB group superphylum have the potential to synthesize archaeal ether lipids.</title>
        <authorList>
            <person name="Villanueva L."/>
            <person name="Von Meijenfeldt F.A.B."/>
            <person name="Westbye A.B."/>
            <person name="Yadav S."/>
            <person name="Hopmans E.C."/>
            <person name="Dutilh B.E."/>
            <person name="Sinninghe Damste J.S."/>
        </authorList>
    </citation>
    <scope>NUCLEOTIDE SEQUENCE [LARGE SCALE GENOMIC DNA]</scope>
    <source>
        <strain evidence="14">NIOZ-UU81</strain>
    </source>
</reference>
<feature type="transmembrane region" description="Helical" evidence="12">
    <location>
        <begin position="56"/>
        <end position="74"/>
    </location>
</feature>
<evidence type="ECO:0000313" key="14">
    <source>
        <dbReference type="EMBL" id="MBC8208398.1"/>
    </source>
</evidence>
<evidence type="ECO:0000256" key="6">
    <source>
        <dbReference type="ARBA" id="ARBA00022882"/>
    </source>
</evidence>
<evidence type="ECO:0000256" key="3">
    <source>
        <dbReference type="ARBA" id="ARBA00022538"/>
    </source>
</evidence>